<keyword evidence="1" id="KW-0472">Membrane</keyword>
<evidence type="ECO:0000256" key="1">
    <source>
        <dbReference type="SAM" id="Phobius"/>
    </source>
</evidence>
<dbReference type="Proteomes" id="UP000198217">
    <property type="component" value="Chromosome I"/>
</dbReference>
<dbReference type="InterPro" id="IPR052158">
    <property type="entry name" value="INH-QAR"/>
</dbReference>
<dbReference type="Gene3D" id="3.40.50.880">
    <property type="match status" value="2"/>
</dbReference>
<dbReference type="EMBL" id="LT607750">
    <property type="protein sequence ID" value="SCG44696.1"/>
    <property type="molecule type" value="Genomic_DNA"/>
</dbReference>
<organism evidence="3 4">
    <name type="scientific">Micromonospora echinaurantiaca</name>
    <dbReference type="NCBI Taxonomy" id="47857"/>
    <lineage>
        <taxon>Bacteria</taxon>
        <taxon>Bacillati</taxon>
        <taxon>Actinomycetota</taxon>
        <taxon>Actinomycetes</taxon>
        <taxon>Micromonosporales</taxon>
        <taxon>Micromonosporaceae</taxon>
        <taxon>Micromonospora</taxon>
    </lineage>
</organism>
<proteinExistence type="predicted"/>
<protein>
    <submittedName>
        <fullName evidence="3">DJ-1/PfpI family protein</fullName>
    </submittedName>
</protein>
<accession>A0A1C5HFA6</accession>
<dbReference type="RefSeq" id="WP_088993138.1">
    <property type="nucleotide sequence ID" value="NZ_LT607750.1"/>
</dbReference>
<keyword evidence="1" id="KW-1133">Transmembrane helix</keyword>
<dbReference type="InterPro" id="IPR029062">
    <property type="entry name" value="Class_I_gatase-like"/>
</dbReference>
<keyword evidence="4" id="KW-1185">Reference proteome</keyword>
<name>A0A1C5HFA6_9ACTN</name>
<evidence type="ECO:0000259" key="2">
    <source>
        <dbReference type="Pfam" id="PF01965"/>
    </source>
</evidence>
<evidence type="ECO:0000313" key="4">
    <source>
        <dbReference type="Proteomes" id="UP000198217"/>
    </source>
</evidence>
<dbReference type="AlphaFoldDB" id="A0A1C5HFA6"/>
<dbReference type="InterPro" id="IPR002818">
    <property type="entry name" value="DJ-1/PfpI"/>
</dbReference>
<feature type="transmembrane region" description="Helical" evidence="1">
    <location>
        <begin position="407"/>
        <end position="429"/>
    </location>
</feature>
<gene>
    <name evidence="3" type="ORF">GA0070609_1521</name>
</gene>
<dbReference type="PANTHER" id="PTHR43130">
    <property type="entry name" value="ARAC-FAMILY TRANSCRIPTIONAL REGULATOR"/>
    <property type="match status" value="1"/>
</dbReference>
<dbReference type="Pfam" id="PF01965">
    <property type="entry name" value="DJ-1_PfpI"/>
    <property type="match status" value="1"/>
</dbReference>
<dbReference type="PANTHER" id="PTHR43130:SF3">
    <property type="entry name" value="HTH-TYPE TRANSCRIPTIONAL REGULATOR RV1931C"/>
    <property type="match status" value="1"/>
</dbReference>
<evidence type="ECO:0000313" key="3">
    <source>
        <dbReference type="EMBL" id="SCG44696.1"/>
    </source>
</evidence>
<keyword evidence="1" id="KW-0812">Transmembrane</keyword>
<reference evidence="3 4" key="1">
    <citation type="submission" date="2016-06" db="EMBL/GenBank/DDBJ databases">
        <authorList>
            <person name="Kjaerup R.B."/>
            <person name="Dalgaard T.S."/>
            <person name="Juul-Madsen H.R."/>
        </authorList>
    </citation>
    <scope>NUCLEOTIDE SEQUENCE [LARGE SCALE GENOMIC DNA]</scope>
    <source>
        <strain evidence="3 4">DSM 43904</strain>
    </source>
</reference>
<dbReference type="SUPFAM" id="SSF52317">
    <property type="entry name" value="Class I glutamine amidotransferase-like"/>
    <property type="match status" value="2"/>
</dbReference>
<feature type="domain" description="DJ-1/PfpI" evidence="2">
    <location>
        <begin position="59"/>
        <end position="223"/>
    </location>
</feature>
<sequence length="458" mass="48726">MRRRIAHIVIITVAALGLPAAVGTLGVRRAADEVYPQRAPSVAAPERAAPALDPGRPTVAIVLGSAGANVADTLAPYEVFAATGRFNVVTVAPTSHPVTLTGGLDLVPDLSFTELAAQATEPPDVIVVPQLHGPTSEVVEWLRTQRRQGAPLLMGVCVGAEVLADAGLLDGRPATSHWLKLIGLRRSDPDVDWTEGVRFVDDGDVVTTAGVLSGIDGALRVVERLIGPTEAERVSRELRWSGYRPGRPVAIADEDPGPRDLVALLSAAYRWDRPTTGVLLADGVGEIELAAAFRPYTELSYLARLEAFSVDGRAVRSRHGLTFLPRSGWNPARPGVDRVLVPGGASGGSAALGDTSIPVVALHDSGEFPFDGALRDIADTYDVATARWVAKSLQYPVPDRELRGPRWPWRLTAMPLLLAGAGAGAVILVGRLPRLRRGEAPVWSRWSRKRRIGSSGGR</sequence>